<evidence type="ECO:0000256" key="4">
    <source>
        <dbReference type="ARBA" id="ARBA00023211"/>
    </source>
</evidence>
<dbReference type="Pfam" id="PF01676">
    <property type="entry name" value="Metalloenzyme"/>
    <property type="match status" value="1"/>
</dbReference>
<dbReference type="OrthoDB" id="9769930at2"/>
<feature type="binding site" evidence="6">
    <location>
        <position position="347"/>
    </location>
    <ligand>
        <name>Mn(2+)</name>
        <dbReference type="ChEBI" id="CHEBI:29035"/>
        <label>2</label>
    </ligand>
</feature>
<evidence type="ECO:0000313" key="9">
    <source>
        <dbReference type="EMBL" id="SDM73964.1"/>
    </source>
</evidence>
<keyword evidence="10" id="KW-1185">Reference proteome</keyword>
<dbReference type="GO" id="GO:0030145">
    <property type="term" value="F:manganese ion binding"/>
    <property type="evidence" value="ECO:0007669"/>
    <property type="project" value="UniProtKB-UniRule"/>
</dbReference>
<dbReference type="NCBIfam" id="NF003766">
    <property type="entry name" value="PRK05362.1"/>
    <property type="match status" value="1"/>
</dbReference>
<accession>A0A1G9VP21</accession>
<proteinExistence type="inferred from homology"/>
<evidence type="ECO:0000256" key="6">
    <source>
        <dbReference type="HAMAP-Rule" id="MF_00740"/>
    </source>
</evidence>
<dbReference type="PANTHER" id="PTHR21110:SF0">
    <property type="entry name" value="PHOSPHOPENTOMUTASE"/>
    <property type="match status" value="1"/>
</dbReference>
<keyword evidence="4 6" id="KW-0464">Manganese</keyword>
<evidence type="ECO:0000256" key="5">
    <source>
        <dbReference type="ARBA" id="ARBA00023235"/>
    </source>
</evidence>
<dbReference type="SUPFAM" id="SSF53649">
    <property type="entry name" value="Alkaline phosphatase-like"/>
    <property type="match status" value="1"/>
</dbReference>
<comment type="catalytic activity">
    <reaction evidence="6">
        <text>alpha-D-ribose 1-phosphate = D-ribose 5-phosphate</text>
        <dbReference type="Rhea" id="RHEA:18793"/>
        <dbReference type="ChEBI" id="CHEBI:57720"/>
        <dbReference type="ChEBI" id="CHEBI:78346"/>
        <dbReference type="EC" id="5.4.2.7"/>
    </reaction>
</comment>
<dbReference type="GO" id="GO:0043094">
    <property type="term" value="P:metabolic compound salvage"/>
    <property type="evidence" value="ECO:0007669"/>
    <property type="project" value="UniProtKB-UniRule"/>
</dbReference>
<protein>
    <recommendedName>
        <fullName evidence="6 7">Phosphopentomutase</fullName>
        <ecNumber evidence="6 7">5.4.2.7</ecNumber>
    </recommendedName>
    <alternativeName>
        <fullName evidence="6">Phosphodeoxyribomutase</fullName>
    </alternativeName>
</protein>
<dbReference type="GO" id="GO:0008973">
    <property type="term" value="F:phosphopentomutase activity"/>
    <property type="evidence" value="ECO:0007669"/>
    <property type="project" value="UniProtKB-UniRule"/>
</dbReference>
<dbReference type="InterPro" id="IPR024052">
    <property type="entry name" value="Phosphopentomutase_DeoB_cap_sf"/>
</dbReference>
<comment type="cofactor">
    <cofactor evidence="6">
        <name>Mn(2+)</name>
        <dbReference type="ChEBI" id="CHEBI:29035"/>
    </cofactor>
    <text evidence="6">Binds 2 manganese ions.</text>
</comment>
<feature type="binding site" evidence="6">
    <location>
        <position position="294"/>
    </location>
    <ligand>
        <name>Mn(2+)</name>
        <dbReference type="ChEBI" id="CHEBI:29035"/>
        <label>2</label>
    </ligand>
</feature>
<dbReference type="Gene3D" id="3.40.720.10">
    <property type="entry name" value="Alkaline Phosphatase, subunit A"/>
    <property type="match status" value="1"/>
</dbReference>
<dbReference type="GO" id="GO:0000287">
    <property type="term" value="F:magnesium ion binding"/>
    <property type="evidence" value="ECO:0007669"/>
    <property type="project" value="UniProtKB-UniRule"/>
</dbReference>
<organism evidence="9 10">
    <name type="scientific">Lachnospira pectinoschiza</name>
    <dbReference type="NCBI Taxonomy" id="28052"/>
    <lineage>
        <taxon>Bacteria</taxon>
        <taxon>Bacillati</taxon>
        <taxon>Bacillota</taxon>
        <taxon>Clostridia</taxon>
        <taxon>Lachnospirales</taxon>
        <taxon>Lachnospiraceae</taxon>
        <taxon>Lachnospira</taxon>
    </lineage>
</organism>
<comment type="similarity">
    <text evidence="1 6">Belongs to the phosphopentomutase family.</text>
</comment>
<dbReference type="AlphaFoldDB" id="A0A1G9VP21"/>
<keyword evidence="5 6" id="KW-0413">Isomerase</keyword>
<dbReference type="GO" id="GO:0009117">
    <property type="term" value="P:nucleotide metabolic process"/>
    <property type="evidence" value="ECO:0007669"/>
    <property type="project" value="UniProtKB-UniRule"/>
</dbReference>
<comment type="catalytic activity">
    <reaction evidence="6">
        <text>2-deoxy-alpha-D-ribose 1-phosphate = 2-deoxy-D-ribose 5-phosphate</text>
        <dbReference type="Rhea" id="RHEA:27658"/>
        <dbReference type="ChEBI" id="CHEBI:57259"/>
        <dbReference type="ChEBI" id="CHEBI:62877"/>
        <dbReference type="EC" id="5.4.2.7"/>
    </reaction>
</comment>
<dbReference type="InterPro" id="IPR006124">
    <property type="entry name" value="Metalloenzyme"/>
</dbReference>
<dbReference type="Proteomes" id="UP000187651">
    <property type="component" value="Unassembled WGS sequence"/>
</dbReference>
<feature type="binding site" evidence="6">
    <location>
        <position position="336"/>
    </location>
    <ligand>
        <name>Mn(2+)</name>
        <dbReference type="ChEBI" id="CHEBI:29035"/>
        <label>1</label>
    </ligand>
</feature>
<comment type="subcellular location">
    <subcellularLocation>
        <location evidence="6">Cytoplasm</location>
    </subcellularLocation>
</comment>
<dbReference type="PIRSF" id="PIRSF001491">
    <property type="entry name" value="Ppentomutase"/>
    <property type="match status" value="1"/>
</dbReference>
<evidence type="ECO:0000313" key="10">
    <source>
        <dbReference type="Proteomes" id="UP000187651"/>
    </source>
</evidence>
<dbReference type="InterPro" id="IPR010045">
    <property type="entry name" value="DeoB"/>
</dbReference>
<dbReference type="GO" id="GO:0006018">
    <property type="term" value="P:2-deoxyribose 1-phosphate catabolic process"/>
    <property type="evidence" value="ECO:0007669"/>
    <property type="project" value="UniProtKB-UniRule"/>
</dbReference>
<dbReference type="UniPathway" id="UPA00087">
    <property type="reaction ID" value="UER00173"/>
</dbReference>
<comment type="pathway">
    <text evidence="6">Carbohydrate degradation; 2-deoxy-D-ribose 1-phosphate degradation; D-glyceraldehyde 3-phosphate and acetaldehyde from 2-deoxy-alpha-D-ribose 1-phosphate: step 1/2.</text>
</comment>
<dbReference type="RefSeq" id="WP_074521226.1">
    <property type="nucleotide sequence ID" value="NZ_FNHZ01000002.1"/>
</dbReference>
<dbReference type="EC" id="5.4.2.7" evidence="6 7"/>
<gene>
    <name evidence="6" type="primary">deoB</name>
    <name evidence="9" type="ORF">SAMN05216544_1030</name>
</gene>
<dbReference type="FunFam" id="3.30.70.1250:FF:000001">
    <property type="entry name" value="Phosphopentomutase"/>
    <property type="match status" value="1"/>
</dbReference>
<keyword evidence="3 6" id="KW-0479">Metal-binding</keyword>
<name>A0A1G9VP21_9FIRM</name>
<dbReference type="CDD" id="cd16009">
    <property type="entry name" value="PPM"/>
    <property type="match status" value="1"/>
</dbReference>
<dbReference type="HAMAP" id="MF_00740">
    <property type="entry name" value="Phosphopentomut"/>
    <property type="match status" value="1"/>
</dbReference>
<evidence type="ECO:0000256" key="7">
    <source>
        <dbReference type="NCBIfam" id="TIGR01696"/>
    </source>
</evidence>
<feature type="domain" description="Metalloenzyme" evidence="8">
    <location>
        <begin position="12"/>
        <end position="386"/>
    </location>
</feature>
<feature type="binding site" evidence="6">
    <location>
        <position position="335"/>
    </location>
    <ligand>
        <name>Mn(2+)</name>
        <dbReference type="ChEBI" id="CHEBI:29035"/>
        <label>1</label>
    </ligand>
</feature>
<feature type="binding site" evidence="6">
    <location>
        <position position="19"/>
    </location>
    <ligand>
        <name>Mn(2+)</name>
        <dbReference type="ChEBI" id="CHEBI:29035"/>
        <label>1</label>
    </ligand>
</feature>
<dbReference type="InterPro" id="IPR017850">
    <property type="entry name" value="Alkaline_phosphatase_core_sf"/>
</dbReference>
<sequence length="401" mass="44207">MGKITNKSGINRVIWIVLDSVGIGEAPDSKDFGDVGVDTLGHTWEANGGLKIPNLLKLGLGNIDGANLKRLEDKDIIGAYGKLQEKSAGKDTTIGHWEMAGIYSPNPFPTFPNGFSDEINNEIIKRANLPGILCNEPASGTEVINRLGDEHVKTGKPIIYTSADSVYQIAAHEDVISVKRLYEICEIAREVLQGDVAVARVIARPFVGTSGNYTRTSNRHDFSLVPTKDNILNRLRDDLGLDVLAVGKIEDIFAKEGISRAVHTKDNMDGVDKTLDYMREDNQGLIYTNLVEFDSAWGHRRDAKAYGKGLEDFDSRLPEIFSAMREDDMLVITADHGCDPTYSGTDHTREYVPVLFYGKHVKENVNLHIGSSYADIAQTIADIFNTRPTMIGNSRLGEILK</sequence>
<evidence type="ECO:0000256" key="3">
    <source>
        <dbReference type="ARBA" id="ARBA00022723"/>
    </source>
</evidence>
<dbReference type="SUPFAM" id="SSF143856">
    <property type="entry name" value="DeoB insert domain-like"/>
    <property type="match status" value="1"/>
</dbReference>
<dbReference type="PANTHER" id="PTHR21110">
    <property type="entry name" value="PHOSPHOPENTOMUTASE"/>
    <property type="match status" value="1"/>
</dbReference>
<feature type="binding site" evidence="6">
    <location>
        <position position="299"/>
    </location>
    <ligand>
        <name>Mn(2+)</name>
        <dbReference type="ChEBI" id="CHEBI:29035"/>
        <label>2</label>
    </ligand>
</feature>
<reference evidence="10" key="1">
    <citation type="submission" date="2016-10" db="EMBL/GenBank/DDBJ databases">
        <authorList>
            <person name="Varghese N."/>
            <person name="Submissions S."/>
        </authorList>
    </citation>
    <scope>NUCLEOTIDE SEQUENCE [LARGE SCALE GENOMIC DNA]</scope>
    <source>
        <strain evidence="10">M83</strain>
    </source>
</reference>
<keyword evidence="2 6" id="KW-0963">Cytoplasm</keyword>
<dbReference type="NCBIfam" id="TIGR01696">
    <property type="entry name" value="deoB"/>
    <property type="match status" value="1"/>
</dbReference>
<dbReference type="EMBL" id="FNHZ01000002">
    <property type="protein sequence ID" value="SDM73964.1"/>
    <property type="molecule type" value="Genomic_DNA"/>
</dbReference>
<comment type="function">
    <text evidence="6">Isomerase that catalyzes the conversion of deoxy-ribose 1-phosphate (dRib-1-P) and ribose 1-phosphate (Rib-1-P) to deoxy-ribose 5-phosphate (dRib-5-P) and ribose 5-phosphate (Rib-5-P), respectively.</text>
</comment>
<dbReference type="GO" id="GO:0005829">
    <property type="term" value="C:cytosol"/>
    <property type="evidence" value="ECO:0007669"/>
    <property type="project" value="TreeGrafter"/>
</dbReference>
<evidence type="ECO:0000256" key="1">
    <source>
        <dbReference type="ARBA" id="ARBA00010373"/>
    </source>
</evidence>
<dbReference type="GO" id="GO:0006015">
    <property type="term" value="P:5-phosphoribose 1-diphosphate biosynthetic process"/>
    <property type="evidence" value="ECO:0007669"/>
    <property type="project" value="UniProtKB-UniPathway"/>
</dbReference>
<evidence type="ECO:0000256" key="2">
    <source>
        <dbReference type="ARBA" id="ARBA00022490"/>
    </source>
</evidence>
<dbReference type="Gene3D" id="3.30.70.1250">
    <property type="entry name" value="Phosphopentomutase"/>
    <property type="match status" value="1"/>
</dbReference>
<evidence type="ECO:0000259" key="8">
    <source>
        <dbReference type="Pfam" id="PF01676"/>
    </source>
</evidence>